<reference evidence="1 2" key="1">
    <citation type="submission" date="2017-12" db="EMBL/GenBank/DDBJ databases">
        <title>Genome Sequence of a Multidrug-Resistant Candida haemulonii Isolate from a Patient with Chronic Leg Ulcers in Israel.</title>
        <authorList>
            <person name="Chow N.A."/>
            <person name="Gade L."/>
            <person name="Batra D."/>
            <person name="Rowe L.A."/>
            <person name="Ben-Ami R."/>
            <person name="Loparev V.N."/>
            <person name="Litvintseva A.P."/>
        </authorList>
    </citation>
    <scope>NUCLEOTIDE SEQUENCE [LARGE SCALE GENOMIC DNA]</scope>
    <source>
        <strain evidence="1 2">B11899</strain>
    </source>
</reference>
<sequence>MFRALVPRIRAPIVRSSLLTRQSFYSTAPKKIRSPDQGPKLRYLFMVVLASYGLLHLATQRMDKVKKPQTSFSEREFQEHEKQNVLKRRTKVVPPEKRDQYNFYVVPFVKSKESIVDVLKGKLSSGREVKVIDPAELLEKELESEGRYSYLIEDIKATGRQVPKGLVTALVKNEVNLFMNTTKGQYDTDIVLVNYPQTTDEAIKFENDISDIHTCFVPENEDVFKNSFDKEELRKITNVKGYFDIVKKVQKFNQE</sequence>
<dbReference type="RefSeq" id="XP_025340768.1">
    <property type="nucleotide sequence ID" value="XM_025487320.1"/>
</dbReference>
<evidence type="ECO:0000313" key="1">
    <source>
        <dbReference type="EMBL" id="PVH19828.1"/>
    </source>
</evidence>
<dbReference type="EMBL" id="PKFO01000002">
    <property type="protein sequence ID" value="PVH19828.1"/>
    <property type="molecule type" value="Genomic_DNA"/>
</dbReference>
<evidence type="ECO:0008006" key="3">
    <source>
        <dbReference type="Google" id="ProtNLM"/>
    </source>
</evidence>
<gene>
    <name evidence="1" type="ORF">CXQ85_003686</name>
</gene>
<protein>
    <recommendedName>
        <fullName evidence="3">Altered inheritance of mitochondria protein 36, mitochondrial</fullName>
    </recommendedName>
</protein>
<dbReference type="VEuPathDB" id="FungiDB:CXQ85_003686"/>
<accession>A0A2V1APP7</accession>
<dbReference type="OrthoDB" id="4081130at2759"/>
<dbReference type="Proteomes" id="UP000244309">
    <property type="component" value="Unassembled WGS sequence"/>
</dbReference>
<dbReference type="GeneID" id="37009016"/>
<name>A0A2V1APP7_9ASCO</name>
<dbReference type="InterPro" id="IPR027417">
    <property type="entry name" value="P-loop_NTPase"/>
</dbReference>
<comment type="caution">
    <text evidence="1">The sequence shown here is derived from an EMBL/GenBank/DDBJ whole genome shotgun (WGS) entry which is preliminary data.</text>
</comment>
<proteinExistence type="predicted"/>
<dbReference type="Gene3D" id="3.40.50.300">
    <property type="entry name" value="P-loop containing nucleotide triphosphate hydrolases"/>
    <property type="match status" value="1"/>
</dbReference>
<dbReference type="AlphaFoldDB" id="A0A2V1APP7"/>
<organism evidence="1 2">
    <name type="scientific">Candidozyma haemuli</name>
    <dbReference type="NCBI Taxonomy" id="45357"/>
    <lineage>
        <taxon>Eukaryota</taxon>
        <taxon>Fungi</taxon>
        <taxon>Dikarya</taxon>
        <taxon>Ascomycota</taxon>
        <taxon>Saccharomycotina</taxon>
        <taxon>Pichiomycetes</taxon>
        <taxon>Metschnikowiaceae</taxon>
        <taxon>Candidozyma</taxon>
    </lineage>
</organism>
<keyword evidence="2" id="KW-1185">Reference proteome</keyword>
<evidence type="ECO:0000313" key="2">
    <source>
        <dbReference type="Proteomes" id="UP000244309"/>
    </source>
</evidence>